<accession>A0A2D1GPR1</accession>
<proteinExistence type="predicted"/>
<protein>
    <submittedName>
        <fullName evidence="1">Tail terminator</fullName>
    </submittedName>
</protein>
<organism evidence="1 2">
    <name type="scientific">Mycobacterium phage Kumao</name>
    <dbReference type="NCBI Taxonomy" id="2041344"/>
    <lineage>
        <taxon>Viruses</taxon>
        <taxon>Duplodnaviria</taxon>
        <taxon>Heunggongvirae</taxon>
        <taxon>Uroviricota</taxon>
        <taxon>Caudoviricetes</taxon>
        <taxon>Vilmaviridae</taxon>
        <taxon>Kumaovirus</taxon>
        <taxon>Kumaovirus kumao</taxon>
    </lineage>
</organism>
<name>A0A2D1GPR1_9CAUD</name>
<dbReference type="Pfam" id="PF23841">
    <property type="entry name" value="Phage_tail_terminator_2"/>
    <property type="match status" value="1"/>
</dbReference>
<evidence type="ECO:0000313" key="1">
    <source>
        <dbReference type="EMBL" id="ATN93984.1"/>
    </source>
</evidence>
<reference evidence="2" key="1">
    <citation type="submission" date="2017-09" db="EMBL/GenBank/DDBJ databases">
        <authorList>
            <person name="Ehlers B."/>
            <person name="Leendertz F.H."/>
        </authorList>
    </citation>
    <scope>NUCLEOTIDE SEQUENCE [LARGE SCALE GENOMIC DNA]</scope>
</reference>
<dbReference type="GeneID" id="63210124"/>
<dbReference type="RefSeq" id="YP_010013511.1">
    <property type="nucleotide sequence ID" value="NC_053512.1"/>
</dbReference>
<dbReference type="InterPro" id="IPR057003">
    <property type="entry name" value="Phage_tail_terminator_2"/>
</dbReference>
<keyword evidence="2" id="KW-1185">Reference proteome</keyword>
<evidence type="ECO:0000313" key="2">
    <source>
        <dbReference type="Proteomes" id="UP000229090"/>
    </source>
</evidence>
<sequence length="165" mass="19270">MSDFLPDWYDGGYLDVEDVICEYFSWLLGDRVYVCTWLPEDWYDPTSGQGTEPTLRIWRQPGRADGSLRTDESLVQIAAITRRRSDSWRLSDFVRRMMDDEVICGLGIPYKGKTVRLGSCEEWLGPQQVPEQFIDDKFIPVTFKLQVREPRGLPNYRQIVQSLPR</sequence>
<dbReference type="Proteomes" id="UP000229090">
    <property type="component" value="Segment"/>
</dbReference>
<dbReference type="EMBL" id="MG009575">
    <property type="protein sequence ID" value="ATN93984.1"/>
    <property type="molecule type" value="Genomic_DNA"/>
</dbReference>
<dbReference type="KEGG" id="vg:63210124"/>
<gene>
    <name evidence="1" type="primary">21</name>
    <name evidence="1" type="ORF">SEA_KUMAO_21</name>
</gene>